<feature type="compositionally biased region" description="Polar residues" evidence="6">
    <location>
        <begin position="148"/>
        <end position="164"/>
    </location>
</feature>
<dbReference type="OMA" id="RRSKKCA"/>
<dbReference type="SUPFAM" id="SSF49764">
    <property type="entry name" value="HSP20-like chaperones"/>
    <property type="match status" value="1"/>
</dbReference>
<dbReference type="EnsemblPlants" id="AUR62036272-RA">
    <property type="protein sequence ID" value="AUR62036272-RA:cds"/>
    <property type="gene ID" value="AUR62036272"/>
</dbReference>
<reference evidence="9" key="1">
    <citation type="journal article" date="2017" name="Nature">
        <title>The genome of Chenopodium quinoa.</title>
        <authorList>
            <person name="Jarvis D.E."/>
            <person name="Ho Y.S."/>
            <person name="Lightfoot D.J."/>
            <person name="Schmoeckel S.M."/>
            <person name="Li B."/>
            <person name="Borm T.J.A."/>
            <person name="Ohyanagi H."/>
            <person name="Mineta K."/>
            <person name="Michell C.T."/>
            <person name="Saber N."/>
            <person name="Kharbatia N.M."/>
            <person name="Rupper R.R."/>
            <person name="Sharp A.R."/>
            <person name="Dally N."/>
            <person name="Boughton B.A."/>
            <person name="Woo Y.H."/>
            <person name="Gao G."/>
            <person name="Schijlen E.G.W.M."/>
            <person name="Guo X."/>
            <person name="Momin A.A."/>
            <person name="Negrao S."/>
            <person name="Al-Babili S."/>
            <person name="Gehring C."/>
            <person name="Roessner U."/>
            <person name="Jung C."/>
            <person name="Murphy K."/>
            <person name="Arold S.T."/>
            <person name="Gojobori T."/>
            <person name="van der Linden C.G."/>
            <person name="van Loo E.N."/>
            <person name="Jellen E.N."/>
            <person name="Maughan P.J."/>
            <person name="Tester M."/>
        </authorList>
    </citation>
    <scope>NUCLEOTIDE SEQUENCE [LARGE SCALE GENOMIC DNA]</scope>
    <source>
        <strain evidence="9">cv. PI 614886</strain>
    </source>
</reference>
<keyword evidence="2" id="KW-1003">Cell membrane</keyword>
<reference evidence="9" key="2">
    <citation type="submission" date="2021-03" db="UniProtKB">
        <authorList>
            <consortium name="EnsemblPlants"/>
        </authorList>
    </citation>
    <scope>IDENTIFICATION</scope>
</reference>
<dbReference type="PANTHER" id="PTHR43670">
    <property type="entry name" value="HEAT SHOCK PROTEIN 26"/>
    <property type="match status" value="1"/>
</dbReference>
<dbReference type="CDD" id="cd00298">
    <property type="entry name" value="ACD_sHsps_p23-like"/>
    <property type="match status" value="1"/>
</dbReference>
<feature type="region of interest" description="Disordered" evidence="6">
    <location>
        <begin position="91"/>
        <end position="164"/>
    </location>
</feature>
<dbReference type="InterPro" id="IPR008978">
    <property type="entry name" value="HSP20-like_chaperone"/>
</dbReference>
<proteinExistence type="inferred from homology"/>
<comment type="similarity">
    <text evidence="4 5">Belongs to the small heat shock protein (HSP20) family.</text>
</comment>
<dbReference type="GO" id="GO:0034605">
    <property type="term" value="P:cellular response to heat"/>
    <property type="evidence" value="ECO:0007669"/>
    <property type="project" value="TreeGrafter"/>
</dbReference>
<organism evidence="9 10">
    <name type="scientific">Chenopodium quinoa</name>
    <name type="common">Quinoa</name>
    <dbReference type="NCBI Taxonomy" id="63459"/>
    <lineage>
        <taxon>Eukaryota</taxon>
        <taxon>Viridiplantae</taxon>
        <taxon>Streptophyta</taxon>
        <taxon>Embryophyta</taxon>
        <taxon>Tracheophyta</taxon>
        <taxon>Spermatophyta</taxon>
        <taxon>Magnoliopsida</taxon>
        <taxon>eudicotyledons</taxon>
        <taxon>Gunneridae</taxon>
        <taxon>Pentapetalae</taxon>
        <taxon>Caryophyllales</taxon>
        <taxon>Chenopodiaceae</taxon>
        <taxon>Chenopodioideae</taxon>
        <taxon>Atripliceae</taxon>
        <taxon>Chenopodium</taxon>
    </lineage>
</organism>
<dbReference type="PANTHER" id="PTHR43670:SF114">
    <property type="entry name" value="OS05G0592000 PROTEIN"/>
    <property type="match status" value="1"/>
</dbReference>
<protein>
    <recommendedName>
        <fullName evidence="8">SHSP domain-containing protein</fullName>
    </recommendedName>
</protein>
<evidence type="ECO:0000313" key="10">
    <source>
        <dbReference type="Proteomes" id="UP000596660"/>
    </source>
</evidence>
<dbReference type="AlphaFoldDB" id="A0A803MWA7"/>
<evidence type="ECO:0000256" key="7">
    <source>
        <dbReference type="SAM" id="Phobius"/>
    </source>
</evidence>
<evidence type="ECO:0000259" key="8">
    <source>
        <dbReference type="PROSITE" id="PS01031"/>
    </source>
</evidence>
<keyword evidence="7" id="KW-0812">Transmembrane</keyword>
<gene>
    <name evidence="9" type="primary">LOC110688814</name>
</gene>
<dbReference type="GO" id="GO:0005886">
    <property type="term" value="C:plasma membrane"/>
    <property type="evidence" value="ECO:0007669"/>
    <property type="project" value="UniProtKB-SubCell"/>
</dbReference>
<evidence type="ECO:0000256" key="6">
    <source>
        <dbReference type="SAM" id="MobiDB-lite"/>
    </source>
</evidence>
<dbReference type="PROSITE" id="PS01031">
    <property type="entry name" value="SHSP"/>
    <property type="match status" value="1"/>
</dbReference>
<dbReference type="GO" id="GO:0006952">
    <property type="term" value="P:defense response"/>
    <property type="evidence" value="ECO:0007669"/>
    <property type="project" value="UniProtKB-KW"/>
</dbReference>
<dbReference type="InterPro" id="IPR002068">
    <property type="entry name" value="A-crystallin/Hsp20_dom"/>
</dbReference>
<comment type="subcellular location">
    <subcellularLocation>
        <location evidence="1">Cell membrane</location>
        <topology evidence="1">Single-pass membrane protein</topology>
    </subcellularLocation>
</comment>
<dbReference type="Gramene" id="AUR62036272-RA">
    <property type="protein sequence ID" value="AUR62036272-RA:cds"/>
    <property type="gene ID" value="AUR62036272"/>
</dbReference>
<feature type="compositionally biased region" description="Low complexity" evidence="6">
    <location>
        <begin position="113"/>
        <end position="122"/>
    </location>
</feature>
<name>A0A803MWA7_CHEQI</name>
<dbReference type="Proteomes" id="UP000596660">
    <property type="component" value="Unplaced"/>
</dbReference>
<evidence type="ECO:0000256" key="5">
    <source>
        <dbReference type="RuleBase" id="RU003616"/>
    </source>
</evidence>
<dbReference type="Pfam" id="PF00011">
    <property type="entry name" value="HSP20"/>
    <property type="match status" value="1"/>
</dbReference>
<evidence type="ECO:0000256" key="4">
    <source>
        <dbReference type="PROSITE-ProRule" id="PRU00285"/>
    </source>
</evidence>
<dbReference type="RefSeq" id="XP_021721263.1">
    <property type="nucleotide sequence ID" value="XM_021865571.1"/>
</dbReference>
<feature type="transmembrane region" description="Helical" evidence="7">
    <location>
        <begin position="188"/>
        <end position="207"/>
    </location>
</feature>
<dbReference type="Gene3D" id="2.60.40.790">
    <property type="match status" value="1"/>
</dbReference>
<feature type="domain" description="SHSP" evidence="8">
    <location>
        <begin position="10"/>
        <end position="119"/>
    </location>
</feature>
<evidence type="ECO:0000256" key="2">
    <source>
        <dbReference type="ARBA" id="ARBA00022475"/>
    </source>
</evidence>
<dbReference type="SMR" id="A0A803MWA7"/>
<keyword evidence="7" id="KW-1133">Transmembrane helix</keyword>
<keyword evidence="10" id="KW-1185">Reference proteome</keyword>
<keyword evidence="7" id="KW-0472">Membrane</keyword>
<evidence type="ECO:0000256" key="3">
    <source>
        <dbReference type="ARBA" id="ARBA00022821"/>
    </source>
</evidence>
<accession>A0A803MWA7</accession>
<evidence type="ECO:0000256" key="1">
    <source>
        <dbReference type="ARBA" id="ARBA00004162"/>
    </source>
</evidence>
<evidence type="ECO:0000313" key="9">
    <source>
        <dbReference type="EnsemblPlants" id="AUR62036272-RA:cds"/>
    </source>
</evidence>
<dbReference type="GeneID" id="110688814"/>
<keyword evidence="3" id="KW-0611">Plant defense</keyword>
<sequence>MSANKTKTSPSYVEYNPAIEWRKEEGLETLIIHLPDFKKNQLRVQISKEGVLKISGERPLTADGTKKSRFLKEEKLSEGCDMNEVRAKFSDGSLHIMMPKKKVTPETPQGTKQQPASSRQSAPPQPEATDKKPKAEAATVSDDYQKAKGTTSTEHGAKSGTSTCAQPKADQLFEDGSIMQRLRRSKKCALGFGIAAVTMIAIGAFVASKYGSNSISSPSMYMDDSGLI</sequence>